<evidence type="ECO:0000313" key="2">
    <source>
        <dbReference type="Proteomes" id="UP000290092"/>
    </source>
</evidence>
<dbReference type="KEGG" id="amyt:AMYT_0225"/>
<evidence type="ECO:0000313" key="1">
    <source>
        <dbReference type="EMBL" id="RXK15503.1"/>
    </source>
</evidence>
<dbReference type="Proteomes" id="UP000290092">
    <property type="component" value="Unassembled WGS sequence"/>
</dbReference>
<evidence type="ECO:0008006" key="3">
    <source>
        <dbReference type="Google" id="ProtNLM"/>
    </source>
</evidence>
<accession>A0AAX2AEZ2</accession>
<sequence length="131" mass="15458">MEKIDIPQEENKILEGHRKVMYVSDEKGEFHTENYGSSVEEFATKTAVEEFDLLAKESLKKIQLNEASPIEYYMYKNRMDFPTLVSVVGMFSFRVKRHLKMKNFKKLSDKILNRYCEAFNISLEELKGFKV</sequence>
<organism evidence="1 2">
    <name type="scientific">Malaciobacter mytili LMG 24559</name>
    <dbReference type="NCBI Taxonomy" id="1032238"/>
    <lineage>
        <taxon>Bacteria</taxon>
        <taxon>Pseudomonadati</taxon>
        <taxon>Campylobacterota</taxon>
        <taxon>Epsilonproteobacteria</taxon>
        <taxon>Campylobacterales</taxon>
        <taxon>Arcobacteraceae</taxon>
        <taxon>Malaciobacter</taxon>
    </lineage>
</organism>
<name>A0AAX2AEZ2_9BACT</name>
<proteinExistence type="predicted"/>
<dbReference type="EMBL" id="NXID01000027">
    <property type="protein sequence ID" value="RXK15503.1"/>
    <property type="molecule type" value="Genomic_DNA"/>
</dbReference>
<dbReference type="RefSeq" id="WP_114840736.1">
    <property type="nucleotide sequence ID" value="NZ_CP031219.1"/>
</dbReference>
<comment type="caution">
    <text evidence="1">The sequence shown here is derived from an EMBL/GenBank/DDBJ whole genome shotgun (WGS) entry which is preliminary data.</text>
</comment>
<keyword evidence="2" id="KW-1185">Reference proteome</keyword>
<protein>
    <recommendedName>
        <fullName evidence="3">HTH cro/C1-type domain-containing protein</fullName>
    </recommendedName>
</protein>
<gene>
    <name evidence="1" type="ORF">CP985_08195</name>
</gene>
<reference evidence="1 2" key="1">
    <citation type="submission" date="2017-09" db="EMBL/GenBank/DDBJ databases">
        <title>Genomics of the genus Arcobacter.</title>
        <authorList>
            <person name="Perez-Cataluna A."/>
            <person name="Figueras M.J."/>
            <person name="Salas-Masso N."/>
        </authorList>
    </citation>
    <scope>NUCLEOTIDE SEQUENCE [LARGE SCALE GENOMIC DNA]</scope>
    <source>
        <strain evidence="1 2">CECT 7386</strain>
    </source>
</reference>
<dbReference type="AlphaFoldDB" id="A0AAX2AEZ2"/>